<protein>
    <submittedName>
        <fullName evidence="3">Uncharacterized protein</fullName>
    </submittedName>
</protein>
<dbReference type="AlphaFoldDB" id="A0A6J3M4X1"/>
<evidence type="ECO:0000256" key="1">
    <source>
        <dbReference type="SAM" id="MobiDB-lite"/>
    </source>
</evidence>
<keyword evidence="2" id="KW-1185">Reference proteome</keyword>
<evidence type="ECO:0000313" key="2">
    <source>
        <dbReference type="Proteomes" id="UP000504637"/>
    </source>
</evidence>
<reference evidence="3" key="3">
    <citation type="submission" date="2025-08" db="UniProtKB">
        <authorList>
            <consortium name="RefSeq"/>
        </authorList>
    </citation>
    <scope>IDENTIFICATION</scope>
    <source>
        <strain evidence="3">CBS 342.82</strain>
    </source>
</reference>
<dbReference type="GeneID" id="54360962"/>
<feature type="region of interest" description="Disordered" evidence="1">
    <location>
        <begin position="137"/>
        <end position="177"/>
    </location>
</feature>
<gene>
    <name evidence="3" type="ORF">K489DRAFT_370669</name>
</gene>
<organism evidence="3">
    <name type="scientific">Dissoconium aciculare CBS 342.82</name>
    <dbReference type="NCBI Taxonomy" id="1314786"/>
    <lineage>
        <taxon>Eukaryota</taxon>
        <taxon>Fungi</taxon>
        <taxon>Dikarya</taxon>
        <taxon>Ascomycota</taxon>
        <taxon>Pezizomycotina</taxon>
        <taxon>Dothideomycetes</taxon>
        <taxon>Dothideomycetidae</taxon>
        <taxon>Mycosphaerellales</taxon>
        <taxon>Dissoconiaceae</taxon>
        <taxon>Dissoconium</taxon>
    </lineage>
</organism>
<accession>A0A6J3M4X1</accession>
<reference evidence="3" key="2">
    <citation type="submission" date="2020-04" db="EMBL/GenBank/DDBJ databases">
        <authorList>
            <consortium name="NCBI Genome Project"/>
        </authorList>
    </citation>
    <scope>NUCLEOTIDE SEQUENCE</scope>
    <source>
        <strain evidence="3">CBS 342.82</strain>
    </source>
</reference>
<reference evidence="3" key="1">
    <citation type="submission" date="2020-01" db="EMBL/GenBank/DDBJ databases">
        <authorList>
            <consortium name="DOE Joint Genome Institute"/>
            <person name="Haridas S."/>
            <person name="Albert R."/>
            <person name="Binder M."/>
            <person name="Bloem J."/>
            <person name="Labutti K."/>
            <person name="Salamov A."/>
            <person name="Andreopoulos B."/>
            <person name="Baker S.E."/>
            <person name="Barry K."/>
            <person name="Bills G."/>
            <person name="Bluhm B.H."/>
            <person name="Cannon C."/>
            <person name="Castanera R."/>
            <person name="Culley D.E."/>
            <person name="Daum C."/>
            <person name="Ezra D."/>
            <person name="Gonzalez J.B."/>
            <person name="Henrissat B."/>
            <person name="Kuo A."/>
            <person name="Liang C."/>
            <person name="Lipzen A."/>
            <person name="Lutzoni F."/>
            <person name="Magnuson J."/>
            <person name="Mondo S."/>
            <person name="Nolan M."/>
            <person name="Ohm R."/>
            <person name="Pangilinan J."/>
            <person name="Park H.-J."/>
            <person name="Ramirez L."/>
            <person name="Alfaro M."/>
            <person name="Sun H."/>
            <person name="Tritt A."/>
            <person name="Yoshinaga Y."/>
            <person name="Zwiers L.-H."/>
            <person name="Turgeon B.G."/>
            <person name="Goodwin S.B."/>
            <person name="Spatafora J.W."/>
            <person name="Crous P.W."/>
            <person name="Grigoriev I.V."/>
        </authorList>
    </citation>
    <scope>NUCLEOTIDE SEQUENCE</scope>
    <source>
        <strain evidence="3">CBS 342.82</strain>
    </source>
</reference>
<sequence>MDHGVSVSVLPRVLAYYACAEQNRQATGSMDAPQLRLCCLSLYGKYTHSRALFTAGRGLQLLRLETGQSRRRYIEYIFCTTCPSIPGWEPPETCIHMTILDAAMQTPPRLRPSPGASAEKLRRHDCSCIGCLRGFHADPPDDDDADDDAAATSIRTRLGGSKDTTRISQPPKDSDSI</sequence>
<evidence type="ECO:0000313" key="3">
    <source>
        <dbReference type="RefSeq" id="XP_033460117.1"/>
    </source>
</evidence>
<proteinExistence type="predicted"/>
<dbReference type="RefSeq" id="XP_033460117.1">
    <property type="nucleotide sequence ID" value="XM_033603162.1"/>
</dbReference>
<name>A0A6J3M4X1_9PEZI</name>
<feature type="compositionally biased region" description="Acidic residues" evidence="1">
    <location>
        <begin position="140"/>
        <end position="149"/>
    </location>
</feature>
<dbReference type="Proteomes" id="UP000504637">
    <property type="component" value="Unplaced"/>
</dbReference>